<dbReference type="Proteomes" id="UP001652620">
    <property type="component" value="Chromosome 3"/>
</dbReference>
<evidence type="ECO:0000313" key="2">
    <source>
        <dbReference type="Proteomes" id="UP001652620"/>
    </source>
</evidence>
<feature type="signal peptide" evidence="1">
    <location>
        <begin position="1"/>
        <end position="17"/>
    </location>
</feature>
<dbReference type="InParanoid" id="A0A6I9VD45"/>
<gene>
    <name evidence="3" type="primary">LOC105229171</name>
</gene>
<dbReference type="GeneID" id="105229171"/>
<sequence length="152" mass="17788">MKICSLILILFVMRSLAVNIHETPPFDTCDFDLIDDTLTEYYSPMTSDFLSEECLRYWKNPYLRGLYKKEAQAFRAFTLAIQTYEAKKSGKKVCENNEYALNLIERQKFYNQVDFSLCYMKTDQVSFLNCLIEKRTALTKIINKAISQPLSN</sequence>
<evidence type="ECO:0000256" key="1">
    <source>
        <dbReference type="SAM" id="SignalP"/>
    </source>
</evidence>
<reference evidence="3" key="1">
    <citation type="submission" date="2025-08" db="UniProtKB">
        <authorList>
            <consortium name="RefSeq"/>
        </authorList>
    </citation>
    <scope>IDENTIFICATION</scope>
    <source>
        <tissue evidence="3">Adult</tissue>
    </source>
</reference>
<proteinExistence type="predicted"/>
<organism evidence="2 3">
    <name type="scientific">Bactrocera dorsalis</name>
    <name type="common">Oriental fruit fly</name>
    <name type="synonym">Dacus dorsalis</name>
    <dbReference type="NCBI Taxonomy" id="27457"/>
    <lineage>
        <taxon>Eukaryota</taxon>
        <taxon>Metazoa</taxon>
        <taxon>Ecdysozoa</taxon>
        <taxon>Arthropoda</taxon>
        <taxon>Hexapoda</taxon>
        <taxon>Insecta</taxon>
        <taxon>Pterygota</taxon>
        <taxon>Neoptera</taxon>
        <taxon>Endopterygota</taxon>
        <taxon>Diptera</taxon>
        <taxon>Brachycera</taxon>
        <taxon>Muscomorpha</taxon>
        <taxon>Tephritoidea</taxon>
        <taxon>Tephritidae</taxon>
        <taxon>Bactrocera</taxon>
        <taxon>Bactrocera</taxon>
    </lineage>
</organism>
<dbReference type="OrthoDB" id="7957733at2759"/>
<keyword evidence="1" id="KW-0732">Signal</keyword>
<feature type="chain" id="PRO_5027093289" evidence="1">
    <location>
        <begin position="18"/>
        <end position="152"/>
    </location>
</feature>
<evidence type="ECO:0000313" key="3">
    <source>
        <dbReference type="RefSeq" id="XP_011207582.1"/>
    </source>
</evidence>
<dbReference type="RefSeq" id="XP_011207582.1">
    <property type="nucleotide sequence ID" value="XM_011209280.4"/>
</dbReference>
<accession>A0A6I9VD45</accession>
<dbReference type="KEGG" id="bdr:105229171"/>
<name>A0A6I9VD45_BACDO</name>
<dbReference type="AlphaFoldDB" id="A0A6I9VD45"/>
<protein>
    <submittedName>
        <fullName evidence="3">Uncharacterized protein LOC105229171</fullName>
    </submittedName>
</protein>
<keyword evidence="2" id="KW-1185">Reference proteome</keyword>